<evidence type="ECO:0000256" key="10">
    <source>
        <dbReference type="ARBA" id="ARBA00023125"/>
    </source>
</evidence>
<evidence type="ECO:0000256" key="2">
    <source>
        <dbReference type="ARBA" id="ARBA00022515"/>
    </source>
</evidence>
<comment type="domain">
    <text evidence="12">Contains an N-terminal zinc-binding domain, a central core domain that contains the primase activity, and a C-terminal DnaB-binding domain.</text>
</comment>
<dbReference type="GO" id="GO:0003677">
    <property type="term" value="F:DNA binding"/>
    <property type="evidence" value="ECO:0007669"/>
    <property type="project" value="UniProtKB-KW"/>
</dbReference>
<evidence type="ECO:0000256" key="5">
    <source>
        <dbReference type="ARBA" id="ARBA00022705"/>
    </source>
</evidence>
<dbReference type="EC" id="2.7.7.101" evidence="12"/>
<keyword evidence="4 12" id="KW-0548">Nucleotidyltransferase</keyword>
<dbReference type="SMART" id="SM00400">
    <property type="entry name" value="ZnF_CHCC"/>
    <property type="match status" value="1"/>
</dbReference>
<dbReference type="Gene3D" id="3.90.980.10">
    <property type="entry name" value="DNA primase, catalytic core, N-terminal domain"/>
    <property type="match status" value="1"/>
</dbReference>
<dbReference type="InterPro" id="IPR030846">
    <property type="entry name" value="DnaG_bac"/>
</dbReference>
<dbReference type="NCBIfam" id="TIGR01391">
    <property type="entry name" value="dnaG"/>
    <property type="match status" value="1"/>
</dbReference>
<evidence type="ECO:0000256" key="13">
    <source>
        <dbReference type="PIRNR" id="PIRNR002811"/>
    </source>
</evidence>
<comment type="function">
    <text evidence="12 13">RNA polymerase that catalyzes the synthesis of short RNA molecules used as primers for DNA polymerase during DNA replication.</text>
</comment>
<comment type="catalytic activity">
    <reaction evidence="12">
        <text>ssDNA + n NTP = ssDNA/pppN(pN)n-1 hybrid + (n-1) diphosphate.</text>
        <dbReference type="EC" id="2.7.7.101"/>
    </reaction>
</comment>
<dbReference type="InterPro" id="IPR013264">
    <property type="entry name" value="DNAG_N"/>
</dbReference>
<dbReference type="SUPFAM" id="SSF56731">
    <property type="entry name" value="DNA primase core"/>
    <property type="match status" value="1"/>
</dbReference>
<keyword evidence="6 12" id="KW-0479">Metal-binding</keyword>
<evidence type="ECO:0000313" key="16">
    <source>
        <dbReference type="EMBL" id="SHG85650.1"/>
    </source>
</evidence>
<dbReference type="PANTHER" id="PTHR30313">
    <property type="entry name" value="DNA PRIMASE"/>
    <property type="match status" value="1"/>
</dbReference>
<keyword evidence="8 12" id="KW-0862">Zinc</keyword>
<dbReference type="InterPro" id="IPR006295">
    <property type="entry name" value="DNA_primase_DnaG"/>
</dbReference>
<keyword evidence="10 12" id="KW-0238">DNA-binding</keyword>
<comment type="similarity">
    <text evidence="12 13">Belongs to the DnaG primase family.</text>
</comment>
<organism evidence="16 17">
    <name type="scientific">Asaccharospora irregularis DSM 2635</name>
    <dbReference type="NCBI Taxonomy" id="1121321"/>
    <lineage>
        <taxon>Bacteria</taxon>
        <taxon>Bacillati</taxon>
        <taxon>Bacillota</taxon>
        <taxon>Clostridia</taxon>
        <taxon>Peptostreptococcales</taxon>
        <taxon>Peptostreptococcaceae</taxon>
        <taxon>Asaccharospora</taxon>
    </lineage>
</organism>
<dbReference type="GO" id="GO:1990077">
    <property type="term" value="C:primosome complex"/>
    <property type="evidence" value="ECO:0007669"/>
    <property type="project" value="UniProtKB-KW"/>
</dbReference>
<keyword evidence="9" id="KW-0460">Magnesium</keyword>
<keyword evidence="7 12" id="KW-0863">Zinc-finger</keyword>
<evidence type="ECO:0000256" key="12">
    <source>
        <dbReference type="HAMAP-Rule" id="MF_00974"/>
    </source>
</evidence>
<dbReference type="AlphaFoldDB" id="A0A1M5N7X8"/>
<keyword evidence="2 12" id="KW-0639">Primosome</keyword>
<dbReference type="InterPro" id="IPR036977">
    <property type="entry name" value="DNA_primase_Znf_CHC2"/>
</dbReference>
<dbReference type="GO" id="GO:0003899">
    <property type="term" value="F:DNA-directed RNA polymerase activity"/>
    <property type="evidence" value="ECO:0007669"/>
    <property type="project" value="UniProtKB-UniRule"/>
</dbReference>
<dbReference type="InterPro" id="IPR034151">
    <property type="entry name" value="TOPRIM_DnaG_bac"/>
</dbReference>
<dbReference type="PROSITE" id="PS50880">
    <property type="entry name" value="TOPRIM"/>
    <property type="match status" value="1"/>
</dbReference>
<dbReference type="PANTHER" id="PTHR30313:SF2">
    <property type="entry name" value="DNA PRIMASE"/>
    <property type="match status" value="1"/>
</dbReference>
<dbReference type="Proteomes" id="UP000243255">
    <property type="component" value="Unassembled WGS sequence"/>
</dbReference>
<dbReference type="EMBL" id="FQWX01000009">
    <property type="protein sequence ID" value="SHG85650.1"/>
    <property type="molecule type" value="Genomic_DNA"/>
</dbReference>
<dbReference type="HAMAP" id="MF_00974">
    <property type="entry name" value="DNA_primase_DnaG"/>
    <property type="match status" value="1"/>
</dbReference>
<evidence type="ECO:0000256" key="7">
    <source>
        <dbReference type="ARBA" id="ARBA00022771"/>
    </source>
</evidence>
<evidence type="ECO:0000256" key="1">
    <source>
        <dbReference type="ARBA" id="ARBA00022478"/>
    </source>
</evidence>
<dbReference type="CDD" id="cd03364">
    <property type="entry name" value="TOPRIM_DnaG_primases"/>
    <property type="match status" value="1"/>
</dbReference>
<feature type="zinc finger region" description="CHC2-type" evidence="12 14">
    <location>
        <begin position="62"/>
        <end position="86"/>
    </location>
</feature>
<dbReference type="Pfam" id="PF08275">
    <property type="entry name" value="DNAG_N"/>
    <property type="match status" value="1"/>
</dbReference>
<protein>
    <recommendedName>
        <fullName evidence="12 13">DNA primase</fullName>
        <ecNumber evidence="12">2.7.7.101</ecNumber>
    </recommendedName>
</protein>
<dbReference type="InterPro" id="IPR006171">
    <property type="entry name" value="TOPRIM_dom"/>
</dbReference>
<name>A0A1M5N7X8_9FIRM</name>
<accession>A0A1M5N7X8</accession>
<comment type="cofactor">
    <cofactor evidence="12 13 14">
        <name>Zn(2+)</name>
        <dbReference type="ChEBI" id="CHEBI:29105"/>
    </cofactor>
    <text evidence="12 13 14">Binds 1 zinc ion per monomer.</text>
</comment>
<evidence type="ECO:0000256" key="14">
    <source>
        <dbReference type="PIRSR" id="PIRSR002811-1"/>
    </source>
</evidence>
<proteinExistence type="inferred from homology"/>
<feature type="domain" description="Toprim" evidence="15">
    <location>
        <begin position="279"/>
        <end position="360"/>
    </location>
</feature>
<sequence>MFDKFTISCKIEMLIQKSTPEGDNMDDIKDIIEEIKSRCDIASIISEYMNIKQSGNNYKGLCPFHGEKTPSFYISTSKQMYKCFGCGEGGDVIRFVMKMENLEFMDAVKILANKCGLEINTNMSKEAKIKLENIKKFQDIHVEAARFYFSNLVGSKNQGYEYLMKRGLDDKTIRKFGLGFSLDSWQSLSDYLVKKGYSKLDLFNCGLVNQNDSKTHFYDKFRNRVMFPIFDYRGNVIGFGGRVLDDSLPKYLNSPETIIFNKRQNLYGLNFARKNLKDRNVVLVEGYMDLISLYQYGIKNVVATLGTALTQEQGKLLKRYVDTVIISYDSDEAGINATLRAIDVLTNLNINVKVLDLKECKDPDEFVRNYGLNKYNEAIENSIHYVKFKINCLKREFNFEKDEHKIKFVKESSKIIKKLKSPVEVDYYTKYLSNQTDIGVDSIKREVYGKDYNKSYTNKYKASKEEKVIEKPKAITNGTTFIEKTLLKAIMYDKKIREVVLLRVDESDFLIRENKEILNYIIKNKELDKITIDKIKCLNIPEEYLQSFENISLDSINLGNIKQIDEIVKNVKKNKIQHEIDKLLEELQEMESKQHNNDMKEVDFENMEIAKIRISQEILDRQKKVNSL</sequence>
<keyword evidence="3 12" id="KW-0808">Transferase</keyword>
<evidence type="ECO:0000256" key="9">
    <source>
        <dbReference type="ARBA" id="ARBA00022842"/>
    </source>
</evidence>
<dbReference type="Pfam" id="PF13155">
    <property type="entry name" value="Toprim_2"/>
    <property type="match status" value="1"/>
</dbReference>
<dbReference type="FunFam" id="3.40.1360.10:FF:000002">
    <property type="entry name" value="DNA primase"/>
    <property type="match status" value="1"/>
</dbReference>
<dbReference type="Pfam" id="PF01807">
    <property type="entry name" value="Zn_ribbon_DnaG"/>
    <property type="match status" value="1"/>
</dbReference>
<keyword evidence="11 12" id="KW-0804">Transcription</keyword>
<evidence type="ECO:0000256" key="8">
    <source>
        <dbReference type="ARBA" id="ARBA00022833"/>
    </source>
</evidence>
<dbReference type="FunFam" id="3.90.980.10:FF:000001">
    <property type="entry name" value="DNA primase"/>
    <property type="match status" value="1"/>
</dbReference>
<reference evidence="17" key="1">
    <citation type="submission" date="2016-11" db="EMBL/GenBank/DDBJ databases">
        <authorList>
            <person name="Varghese N."/>
            <person name="Submissions S."/>
        </authorList>
    </citation>
    <scope>NUCLEOTIDE SEQUENCE [LARGE SCALE GENOMIC DNA]</scope>
    <source>
        <strain evidence="17">DSM 2635</strain>
    </source>
</reference>
<dbReference type="GO" id="GO:0000428">
    <property type="term" value="C:DNA-directed RNA polymerase complex"/>
    <property type="evidence" value="ECO:0007669"/>
    <property type="project" value="UniProtKB-KW"/>
</dbReference>
<dbReference type="InterPro" id="IPR037068">
    <property type="entry name" value="DNA_primase_core_N_sf"/>
</dbReference>
<dbReference type="STRING" id="1121321.SAMN04488530_10943"/>
<evidence type="ECO:0000259" key="15">
    <source>
        <dbReference type="PROSITE" id="PS50880"/>
    </source>
</evidence>
<dbReference type="InterPro" id="IPR002694">
    <property type="entry name" value="Znf_CHC2"/>
</dbReference>
<dbReference type="Pfam" id="PF10410">
    <property type="entry name" value="DnaB_bind"/>
    <property type="match status" value="1"/>
</dbReference>
<dbReference type="SMART" id="SM00493">
    <property type="entry name" value="TOPRIM"/>
    <property type="match status" value="1"/>
</dbReference>
<dbReference type="GO" id="GO:0005737">
    <property type="term" value="C:cytoplasm"/>
    <property type="evidence" value="ECO:0007669"/>
    <property type="project" value="TreeGrafter"/>
</dbReference>
<dbReference type="PIRSF" id="PIRSF002811">
    <property type="entry name" value="DnaG"/>
    <property type="match status" value="1"/>
</dbReference>
<dbReference type="InterPro" id="IPR019475">
    <property type="entry name" value="DNA_primase_DnaB-bd"/>
</dbReference>
<gene>
    <name evidence="12" type="primary">dnaG</name>
    <name evidence="16" type="ORF">SAMN04488530_10943</name>
</gene>
<dbReference type="InterPro" id="IPR050219">
    <property type="entry name" value="DnaG_primase"/>
</dbReference>
<dbReference type="Gene3D" id="3.40.1360.10">
    <property type="match status" value="1"/>
</dbReference>
<dbReference type="Gene3D" id="3.90.580.10">
    <property type="entry name" value="Zinc finger, CHC2-type domain"/>
    <property type="match status" value="1"/>
</dbReference>
<keyword evidence="17" id="KW-1185">Reference proteome</keyword>
<evidence type="ECO:0000256" key="6">
    <source>
        <dbReference type="ARBA" id="ARBA00022723"/>
    </source>
</evidence>
<comment type="subunit">
    <text evidence="12">Monomer. Interacts with DnaB.</text>
</comment>
<evidence type="ECO:0000256" key="11">
    <source>
        <dbReference type="ARBA" id="ARBA00023163"/>
    </source>
</evidence>
<evidence type="ECO:0000313" key="17">
    <source>
        <dbReference type="Proteomes" id="UP000243255"/>
    </source>
</evidence>
<evidence type="ECO:0000256" key="4">
    <source>
        <dbReference type="ARBA" id="ARBA00022695"/>
    </source>
</evidence>
<dbReference type="GO" id="GO:0008270">
    <property type="term" value="F:zinc ion binding"/>
    <property type="evidence" value="ECO:0007669"/>
    <property type="project" value="UniProtKB-UniRule"/>
</dbReference>
<dbReference type="FunFam" id="3.90.580.10:FF:000001">
    <property type="entry name" value="DNA primase"/>
    <property type="match status" value="1"/>
</dbReference>
<dbReference type="GO" id="GO:0006269">
    <property type="term" value="P:DNA replication, synthesis of primer"/>
    <property type="evidence" value="ECO:0007669"/>
    <property type="project" value="UniProtKB-UniRule"/>
</dbReference>
<evidence type="ECO:0000256" key="3">
    <source>
        <dbReference type="ARBA" id="ARBA00022679"/>
    </source>
</evidence>
<dbReference type="SUPFAM" id="SSF57783">
    <property type="entry name" value="Zinc beta-ribbon"/>
    <property type="match status" value="1"/>
</dbReference>
<keyword evidence="5 12" id="KW-0235">DNA replication</keyword>
<keyword evidence="1 12" id="KW-0240">DNA-directed RNA polymerase</keyword>